<dbReference type="InterPro" id="IPR014720">
    <property type="entry name" value="dsRBD_dom"/>
</dbReference>
<keyword evidence="9" id="KW-0460">Magnesium</keyword>
<dbReference type="Gene3D" id="3.30.160.20">
    <property type="match status" value="1"/>
</dbReference>
<dbReference type="GO" id="GO:0019843">
    <property type="term" value="F:rRNA binding"/>
    <property type="evidence" value="ECO:0007669"/>
    <property type="project" value="UniProtKB-KW"/>
</dbReference>
<dbReference type="GO" id="GO:0006364">
    <property type="term" value="P:rRNA processing"/>
    <property type="evidence" value="ECO:0007669"/>
    <property type="project" value="UniProtKB-UniRule"/>
</dbReference>
<keyword evidence="4 9" id="KW-0507">mRNA processing</keyword>
<feature type="domain" description="RNase III" evidence="11">
    <location>
        <begin position="7"/>
        <end position="132"/>
    </location>
</feature>
<feature type="binding site" evidence="9">
    <location>
        <position position="118"/>
    </location>
    <ligand>
        <name>Mg(2+)</name>
        <dbReference type="ChEBI" id="CHEBI:18420"/>
    </ligand>
</feature>
<dbReference type="CDD" id="cd10845">
    <property type="entry name" value="DSRM_RNAse_III_family"/>
    <property type="match status" value="1"/>
</dbReference>
<dbReference type="AlphaFoldDB" id="A0A0T5NYP6"/>
<dbReference type="SUPFAM" id="SSF69065">
    <property type="entry name" value="RNase III domain-like"/>
    <property type="match status" value="1"/>
</dbReference>
<comment type="subcellular location">
    <subcellularLocation>
        <location evidence="9">Cytoplasm</location>
    </subcellularLocation>
</comment>
<keyword evidence="6 9" id="KW-0255">Endonuclease</keyword>
<keyword evidence="3 9" id="KW-0698">rRNA processing</keyword>
<name>A0A0T5NYP6_9RHOB</name>
<feature type="binding site" evidence="9">
    <location>
        <position position="45"/>
    </location>
    <ligand>
        <name>Mg(2+)</name>
        <dbReference type="ChEBI" id="CHEBI:18420"/>
    </ligand>
</feature>
<dbReference type="SMART" id="SM00358">
    <property type="entry name" value="DSRM"/>
    <property type="match status" value="1"/>
</dbReference>
<dbReference type="GO" id="GO:0008033">
    <property type="term" value="P:tRNA processing"/>
    <property type="evidence" value="ECO:0007669"/>
    <property type="project" value="UniProtKB-KW"/>
</dbReference>
<comment type="caution">
    <text evidence="12">The sequence shown here is derived from an EMBL/GenBank/DDBJ whole genome shotgun (WGS) entry which is preliminary data.</text>
</comment>
<evidence type="ECO:0000256" key="3">
    <source>
        <dbReference type="ARBA" id="ARBA00022552"/>
    </source>
</evidence>
<dbReference type="HAMAP" id="MF_00104">
    <property type="entry name" value="RNase_III"/>
    <property type="match status" value="1"/>
</dbReference>
<evidence type="ECO:0000256" key="8">
    <source>
        <dbReference type="ARBA" id="ARBA00022884"/>
    </source>
</evidence>
<dbReference type="GO" id="GO:0004525">
    <property type="term" value="F:ribonuclease III activity"/>
    <property type="evidence" value="ECO:0007669"/>
    <property type="project" value="UniProtKB-UniRule"/>
</dbReference>
<protein>
    <recommendedName>
        <fullName evidence="9">Ribonuclease 3</fullName>
        <ecNumber evidence="9">3.1.26.3</ecNumber>
    </recommendedName>
    <alternativeName>
        <fullName evidence="9">Ribonuclease III</fullName>
        <shortName evidence="9">RNase III</shortName>
    </alternativeName>
</protein>
<dbReference type="InterPro" id="IPR011907">
    <property type="entry name" value="RNase_III"/>
</dbReference>
<dbReference type="Pfam" id="PF14622">
    <property type="entry name" value="Ribonucleas_3_3"/>
    <property type="match status" value="1"/>
</dbReference>
<accession>A0A0T5NYP6</accession>
<evidence type="ECO:0000313" key="13">
    <source>
        <dbReference type="Proteomes" id="UP000051295"/>
    </source>
</evidence>
<dbReference type="SMART" id="SM00535">
    <property type="entry name" value="RIBOc"/>
    <property type="match status" value="1"/>
</dbReference>
<keyword evidence="9" id="KW-0699">rRNA-binding</keyword>
<keyword evidence="13" id="KW-1185">Reference proteome</keyword>
<dbReference type="InterPro" id="IPR036389">
    <property type="entry name" value="RNase_III_sf"/>
</dbReference>
<feature type="domain" description="DRBM" evidence="10">
    <location>
        <begin position="157"/>
        <end position="226"/>
    </location>
</feature>
<dbReference type="STRING" id="1641875.XM53_05695"/>
<dbReference type="SUPFAM" id="SSF54768">
    <property type="entry name" value="dsRNA-binding domain-like"/>
    <property type="match status" value="1"/>
</dbReference>
<dbReference type="GO" id="GO:0046872">
    <property type="term" value="F:metal ion binding"/>
    <property type="evidence" value="ECO:0007669"/>
    <property type="project" value="UniProtKB-KW"/>
</dbReference>
<comment type="similarity">
    <text evidence="2">Belongs to the ribonuclease III family.</text>
</comment>
<dbReference type="GO" id="GO:0010468">
    <property type="term" value="P:regulation of gene expression"/>
    <property type="evidence" value="ECO:0007669"/>
    <property type="project" value="TreeGrafter"/>
</dbReference>
<dbReference type="PANTHER" id="PTHR11207">
    <property type="entry name" value="RIBONUCLEASE III"/>
    <property type="match status" value="1"/>
</dbReference>
<feature type="active site" evidence="9">
    <location>
        <position position="121"/>
    </location>
</feature>
<keyword evidence="9" id="KW-0963">Cytoplasm</keyword>
<dbReference type="OrthoDB" id="9805026at2"/>
<dbReference type="EC" id="3.1.26.3" evidence="9"/>
<dbReference type="NCBIfam" id="TIGR02191">
    <property type="entry name" value="RNaseIII"/>
    <property type="match status" value="1"/>
</dbReference>
<dbReference type="Proteomes" id="UP000051295">
    <property type="component" value="Unassembled WGS sequence"/>
</dbReference>
<evidence type="ECO:0000259" key="10">
    <source>
        <dbReference type="PROSITE" id="PS50137"/>
    </source>
</evidence>
<dbReference type="FunFam" id="1.10.1520.10:FF:000001">
    <property type="entry name" value="Ribonuclease 3"/>
    <property type="match status" value="1"/>
</dbReference>
<dbReference type="PROSITE" id="PS50142">
    <property type="entry name" value="RNASE_3_2"/>
    <property type="match status" value="1"/>
</dbReference>
<dbReference type="PATRIC" id="fig|1641875.4.peg.3165"/>
<dbReference type="PROSITE" id="PS50137">
    <property type="entry name" value="DS_RBD"/>
    <property type="match status" value="1"/>
</dbReference>
<keyword evidence="9" id="KW-0819">tRNA processing</keyword>
<evidence type="ECO:0000313" key="12">
    <source>
        <dbReference type="EMBL" id="KRS14029.1"/>
    </source>
</evidence>
<keyword evidence="5 9" id="KW-0540">Nuclease</keyword>
<comment type="function">
    <text evidence="9">Digests double-stranded RNA. Involved in the processing of primary rRNA transcript to yield the immediate precursors to the large and small rRNAs (23S and 16S). Processes some mRNAs, and tRNAs when they are encoded in the rRNA operon. Processes pre-crRNA and tracrRNA of type II CRISPR loci if present in the organism.</text>
</comment>
<dbReference type="CDD" id="cd00593">
    <property type="entry name" value="RIBOc"/>
    <property type="match status" value="1"/>
</dbReference>
<gene>
    <name evidence="9" type="primary">rnc</name>
    <name evidence="12" type="ORF">XM53_05695</name>
</gene>
<feature type="binding site" evidence="9">
    <location>
        <position position="121"/>
    </location>
    <ligand>
        <name>Mg(2+)</name>
        <dbReference type="ChEBI" id="CHEBI:18420"/>
    </ligand>
</feature>
<dbReference type="EMBL" id="LAXJ01000003">
    <property type="protein sequence ID" value="KRS14029.1"/>
    <property type="molecule type" value="Genomic_DNA"/>
</dbReference>
<comment type="cofactor">
    <cofactor evidence="9">
        <name>Mg(2+)</name>
        <dbReference type="ChEBI" id="CHEBI:18420"/>
    </cofactor>
</comment>
<dbReference type="PROSITE" id="PS00517">
    <property type="entry name" value="RNASE_3_1"/>
    <property type="match status" value="1"/>
</dbReference>
<organism evidence="12 13">
    <name type="scientific">Roseovarius atlanticus</name>
    <dbReference type="NCBI Taxonomy" id="1641875"/>
    <lineage>
        <taxon>Bacteria</taxon>
        <taxon>Pseudomonadati</taxon>
        <taxon>Pseudomonadota</taxon>
        <taxon>Alphaproteobacteria</taxon>
        <taxon>Rhodobacterales</taxon>
        <taxon>Roseobacteraceae</taxon>
        <taxon>Roseovarius</taxon>
    </lineage>
</organism>
<evidence type="ECO:0000256" key="4">
    <source>
        <dbReference type="ARBA" id="ARBA00022664"/>
    </source>
</evidence>
<evidence type="ECO:0000256" key="5">
    <source>
        <dbReference type="ARBA" id="ARBA00022722"/>
    </source>
</evidence>
<keyword evidence="7 9" id="KW-0378">Hydrolase</keyword>
<dbReference type="PANTHER" id="PTHR11207:SF0">
    <property type="entry name" value="RIBONUCLEASE 3"/>
    <property type="match status" value="1"/>
</dbReference>
<comment type="catalytic activity">
    <reaction evidence="1 9">
        <text>Endonucleolytic cleavage to 5'-phosphomonoester.</text>
        <dbReference type="EC" id="3.1.26.3"/>
    </reaction>
</comment>
<keyword evidence="8 9" id="KW-0694">RNA-binding</keyword>
<dbReference type="GO" id="GO:0003725">
    <property type="term" value="F:double-stranded RNA binding"/>
    <property type="evidence" value="ECO:0007669"/>
    <property type="project" value="TreeGrafter"/>
</dbReference>
<comment type="subunit">
    <text evidence="9">Homodimer.</text>
</comment>
<proteinExistence type="inferred from homology"/>
<reference evidence="12 13" key="1">
    <citation type="submission" date="2015-04" db="EMBL/GenBank/DDBJ databases">
        <title>The draft genome sequence of Roseovarius sp.R12b.</title>
        <authorList>
            <person name="Li G."/>
            <person name="Lai Q."/>
            <person name="Shao Z."/>
            <person name="Yan P."/>
        </authorList>
    </citation>
    <scope>NUCLEOTIDE SEQUENCE [LARGE SCALE GENOMIC DNA]</scope>
    <source>
        <strain evidence="12 13">R12B</strain>
    </source>
</reference>
<dbReference type="InterPro" id="IPR000999">
    <property type="entry name" value="RNase_III_dom"/>
</dbReference>
<evidence type="ECO:0000256" key="9">
    <source>
        <dbReference type="HAMAP-Rule" id="MF_00104"/>
    </source>
</evidence>
<feature type="active site" evidence="9">
    <location>
        <position position="49"/>
    </location>
</feature>
<sequence length="229" mass="24703">MKLSGDLKAFESRLGHEFGRPELLVRAVTHGSMTTANRDDNQRLEFLGDRVLGLVIAEALLENDKGAAEGQLAPRYNALVRKETCAEVARQIDLGAVLKLGRSEMMSGGRRKQALLGDAMEAVIAAVYRDAGFDAAQEVILRLWGDRVTSVKADARDAKTALQEWAQAQGLAPPVYRETARSGPDHAPQFTIEARLENGEAEEATAGAKRQAEQTAAKALLARVASAKP</sequence>
<evidence type="ECO:0000259" key="11">
    <source>
        <dbReference type="PROSITE" id="PS50142"/>
    </source>
</evidence>
<dbReference type="Pfam" id="PF00035">
    <property type="entry name" value="dsrm"/>
    <property type="match status" value="1"/>
</dbReference>
<dbReference type="Gene3D" id="1.10.1520.10">
    <property type="entry name" value="Ribonuclease III domain"/>
    <property type="match status" value="1"/>
</dbReference>
<evidence type="ECO:0000256" key="2">
    <source>
        <dbReference type="ARBA" id="ARBA00010183"/>
    </source>
</evidence>
<evidence type="ECO:0000256" key="1">
    <source>
        <dbReference type="ARBA" id="ARBA00000109"/>
    </source>
</evidence>
<evidence type="ECO:0000256" key="7">
    <source>
        <dbReference type="ARBA" id="ARBA00022801"/>
    </source>
</evidence>
<dbReference type="GO" id="GO:0005737">
    <property type="term" value="C:cytoplasm"/>
    <property type="evidence" value="ECO:0007669"/>
    <property type="project" value="UniProtKB-SubCell"/>
</dbReference>
<evidence type="ECO:0000256" key="6">
    <source>
        <dbReference type="ARBA" id="ARBA00022759"/>
    </source>
</evidence>
<dbReference type="RefSeq" id="WP_057791143.1">
    <property type="nucleotide sequence ID" value="NZ_LAXJ01000003.1"/>
</dbReference>
<keyword evidence="9" id="KW-0479">Metal-binding</keyword>
<dbReference type="GO" id="GO:0006397">
    <property type="term" value="P:mRNA processing"/>
    <property type="evidence" value="ECO:0007669"/>
    <property type="project" value="UniProtKB-UniRule"/>
</dbReference>